<organism evidence="1 2">
    <name type="scientific">Cirrhinus mrigala</name>
    <name type="common">Mrigala</name>
    <dbReference type="NCBI Taxonomy" id="683832"/>
    <lineage>
        <taxon>Eukaryota</taxon>
        <taxon>Metazoa</taxon>
        <taxon>Chordata</taxon>
        <taxon>Craniata</taxon>
        <taxon>Vertebrata</taxon>
        <taxon>Euteleostomi</taxon>
        <taxon>Actinopterygii</taxon>
        <taxon>Neopterygii</taxon>
        <taxon>Teleostei</taxon>
        <taxon>Ostariophysi</taxon>
        <taxon>Cypriniformes</taxon>
        <taxon>Cyprinidae</taxon>
        <taxon>Labeoninae</taxon>
        <taxon>Labeonini</taxon>
        <taxon>Cirrhinus</taxon>
    </lineage>
</organism>
<proteinExistence type="predicted"/>
<dbReference type="SUPFAM" id="SSF55804">
    <property type="entry name" value="Phoshotransferase/anion transport protein"/>
    <property type="match status" value="1"/>
</dbReference>
<dbReference type="AlphaFoldDB" id="A0ABD0Q1I1"/>
<dbReference type="Gene3D" id="3.40.930.10">
    <property type="entry name" value="Mannitol-specific EII, Chain A"/>
    <property type="match status" value="1"/>
</dbReference>
<feature type="non-terminal residue" evidence="1">
    <location>
        <position position="1"/>
    </location>
</feature>
<dbReference type="InterPro" id="IPR016152">
    <property type="entry name" value="PTrfase/Anion_transptr"/>
</dbReference>
<accession>A0ABD0Q1I1</accession>
<dbReference type="EMBL" id="JAMKFB020000012">
    <property type="protein sequence ID" value="KAL0179930.1"/>
    <property type="molecule type" value="Genomic_DNA"/>
</dbReference>
<protein>
    <submittedName>
        <fullName evidence="1">Uncharacterized protein</fullName>
    </submittedName>
</protein>
<dbReference type="FunFam" id="3.40.930.10:FF:000020">
    <property type="entry name" value="Anion exchange protein"/>
    <property type="match status" value="1"/>
</dbReference>
<feature type="non-terminal residue" evidence="1">
    <location>
        <position position="70"/>
    </location>
</feature>
<dbReference type="Proteomes" id="UP001529510">
    <property type="component" value="Unassembled WGS sequence"/>
</dbReference>
<evidence type="ECO:0000313" key="1">
    <source>
        <dbReference type="EMBL" id="KAL0179930.1"/>
    </source>
</evidence>
<name>A0ABD0Q1I1_CIRMR</name>
<comment type="caution">
    <text evidence="1">The sequence shown here is derived from an EMBL/GenBank/DDBJ whole genome shotgun (WGS) entry which is preliminary data.</text>
</comment>
<sequence length="70" mass="7967">VFNQAAFQAQSDRELTEAVGDFMDCCIVIPPTEIQDTSLLTSLIPFQKKLLHDKLRPSDPKLRLDVKPRK</sequence>
<reference evidence="1 2" key="1">
    <citation type="submission" date="2024-05" db="EMBL/GenBank/DDBJ databases">
        <title>Genome sequencing and assembly of Indian major carp, Cirrhinus mrigala (Hamilton, 1822).</title>
        <authorList>
            <person name="Mohindra V."/>
            <person name="Chowdhury L.M."/>
            <person name="Lal K."/>
            <person name="Jena J.K."/>
        </authorList>
    </citation>
    <scope>NUCLEOTIDE SEQUENCE [LARGE SCALE GENOMIC DNA]</scope>
    <source>
        <strain evidence="1">CM1030</strain>
        <tissue evidence="1">Blood</tissue>
    </source>
</reference>
<keyword evidence="2" id="KW-1185">Reference proteome</keyword>
<evidence type="ECO:0000313" key="2">
    <source>
        <dbReference type="Proteomes" id="UP001529510"/>
    </source>
</evidence>
<gene>
    <name evidence="1" type="ORF">M9458_025372</name>
</gene>